<dbReference type="Gene3D" id="2.80.10.50">
    <property type="match status" value="1"/>
</dbReference>
<keyword evidence="4" id="KW-1185">Reference proteome</keyword>
<dbReference type="SUPFAM" id="SSF50353">
    <property type="entry name" value="Cytokine"/>
    <property type="match status" value="1"/>
</dbReference>
<organism evidence="3 4">
    <name type="scientific">Zootermopsis nevadensis</name>
    <name type="common">Dampwood termite</name>
    <dbReference type="NCBI Taxonomy" id="136037"/>
    <lineage>
        <taxon>Eukaryota</taxon>
        <taxon>Metazoa</taxon>
        <taxon>Ecdysozoa</taxon>
        <taxon>Arthropoda</taxon>
        <taxon>Hexapoda</taxon>
        <taxon>Insecta</taxon>
        <taxon>Pterygota</taxon>
        <taxon>Neoptera</taxon>
        <taxon>Polyneoptera</taxon>
        <taxon>Dictyoptera</taxon>
        <taxon>Blattodea</taxon>
        <taxon>Blattoidea</taxon>
        <taxon>Termitoidae</taxon>
        <taxon>Termopsidae</taxon>
        <taxon>Zootermopsis</taxon>
    </lineage>
</organism>
<reference evidence="3 4" key="1">
    <citation type="journal article" date="2014" name="Nat. Commun.">
        <title>Molecular traces of alternative social organization in a termite genome.</title>
        <authorList>
            <person name="Terrapon N."/>
            <person name="Li C."/>
            <person name="Robertson H.M."/>
            <person name="Ji L."/>
            <person name="Meng X."/>
            <person name="Booth W."/>
            <person name="Chen Z."/>
            <person name="Childers C.P."/>
            <person name="Glastad K.M."/>
            <person name="Gokhale K."/>
            <person name="Gowin J."/>
            <person name="Gronenberg W."/>
            <person name="Hermansen R.A."/>
            <person name="Hu H."/>
            <person name="Hunt B.G."/>
            <person name="Huylmans A.K."/>
            <person name="Khalil S.M."/>
            <person name="Mitchell R.D."/>
            <person name="Munoz-Torres M.C."/>
            <person name="Mustard J.A."/>
            <person name="Pan H."/>
            <person name="Reese J.T."/>
            <person name="Scharf M.E."/>
            <person name="Sun F."/>
            <person name="Vogel H."/>
            <person name="Xiao J."/>
            <person name="Yang W."/>
            <person name="Yang Z."/>
            <person name="Yang Z."/>
            <person name="Zhou J."/>
            <person name="Zhu J."/>
            <person name="Brent C.S."/>
            <person name="Elsik C.G."/>
            <person name="Goodisman M.A."/>
            <person name="Liberles D.A."/>
            <person name="Roe R.M."/>
            <person name="Vargo E.L."/>
            <person name="Vilcinskas A."/>
            <person name="Wang J."/>
            <person name="Bornberg-Bauer E."/>
            <person name="Korb J."/>
            <person name="Zhang G."/>
            <person name="Liebig J."/>
        </authorList>
    </citation>
    <scope>NUCLEOTIDE SEQUENCE [LARGE SCALE GENOMIC DNA]</scope>
    <source>
        <tissue evidence="3">Whole organism</tissue>
    </source>
</reference>
<keyword evidence="2" id="KW-0472">Membrane</keyword>
<dbReference type="InterPro" id="IPR002209">
    <property type="entry name" value="Fibroblast_GF_fam"/>
</dbReference>
<feature type="non-terminal residue" evidence="3">
    <location>
        <position position="1"/>
    </location>
</feature>
<protein>
    <submittedName>
        <fullName evidence="3">Uncharacterized protein</fullName>
    </submittedName>
</protein>
<evidence type="ECO:0000256" key="1">
    <source>
        <dbReference type="ARBA" id="ARBA00007936"/>
    </source>
</evidence>
<dbReference type="Pfam" id="PF00167">
    <property type="entry name" value="FGF"/>
    <property type="match status" value="1"/>
</dbReference>
<dbReference type="STRING" id="136037.A0A067R325"/>
<dbReference type="Proteomes" id="UP000027135">
    <property type="component" value="Unassembled WGS sequence"/>
</dbReference>
<dbReference type="InterPro" id="IPR008996">
    <property type="entry name" value="IL1/FGF"/>
</dbReference>
<dbReference type="InParanoid" id="A0A067R325"/>
<evidence type="ECO:0000313" key="3">
    <source>
        <dbReference type="EMBL" id="KDR16492.1"/>
    </source>
</evidence>
<keyword evidence="2" id="KW-1133">Transmembrane helix</keyword>
<accession>A0A067R325</accession>
<dbReference type="EMBL" id="KK852790">
    <property type="protein sequence ID" value="KDR16492.1"/>
    <property type="molecule type" value="Genomic_DNA"/>
</dbReference>
<comment type="similarity">
    <text evidence="1">Belongs to the heparin-binding growth factors family.</text>
</comment>
<name>A0A067R325_ZOONE</name>
<proteinExistence type="inferred from homology"/>
<evidence type="ECO:0000313" key="4">
    <source>
        <dbReference type="Proteomes" id="UP000027135"/>
    </source>
</evidence>
<feature type="transmembrane region" description="Helical" evidence="2">
    <location>
        <begin position="12"/>
        <end position="32"/>
    </location>
</feature>
<sequence length="46" mass="5076">ILQRHSVKTGQLLVQSVATCLFLCMDSCGLLYGSVRCFTVTPHHIV</sequence>
<evidence type="ECO:0000256" key="2">
    <source>
        <dbReference type="SAM" id="Phobius"/>
    </source>
</evidence>
<dbReference type="GO" id="GO:0008083">
    <property type="term" value="F:growth factor activity"/>
    <property type="evidence" value="ECO:0007669"/>
    <property type="project" value="InterPro"/>
</dbReference>
<gene>
    <name evidence="3" type="ORF">L798_08580</name>
</gene>
<keyword evidence="2" id="KW-0812">Transmembrane</keyword>
<dbReference type="AlphaFoldDB" id="A0A067R325"/>